<dbReference type="PANTHER" id="PTHR35115">
    <property type="entry name" value="CYCLIN DELTA-3"/>
    <property type="match status" value="1"/>
</dbReference>
<keyword evidence="2" id="KW-1185">Reference proteome</keyword>
<reference evidence="1" key="1">
    <citation type="submission" date="2022-05" db="EMBL/GenBank/DDBJ databases">
        <title>The Musa troglodytarum L. genome provides insights into the mechanism of non-climacteric behaviour and enrichment of carotenoids.</title>
        <authorList>
            <person name="Wang J."/>
        </authorList>
    </citation>
    <scope>NUCLEOTIDE SEQUENCE</scope>
    <source>
        <tissue evidence="1">Leaf</tissue>
    </source>
</reference>
<dbReference type="AlphaFoldDB" id="A0A9E7HGZ6"/>
<evidence type="ECO:0000313" key="1">
    <source>
        <dbReference type="EMBL" id="URE30973.1"/>
    </source>
</evidence>
<dbReference type="InterPro" id="IPR045287">
    <property type="entry name" value="PAB"/>
</dbReference>
<dbReference type="PANTHER" id="PTHR35115:SF1">
    <property type="entry name" value="PROTEIN IN CHLOROPLAST ATPASE BIOGENESIS, CHLOROPLASTIC"/>
    <property type="match status" value="1"/>
</dbReference>
<sequence>MRAVVAVVASRSAFATAAVSSFHRLKPIVRCSSSSPSTAVSTTIPTSTSFGEAVISPAAKEGLVPLVIPLSESSAGTLTCLLRWPTSPPGMEMPVVGVHKHGVWLLAKSVDQYIHRILVEEDAKAQDSNKLWNASSEAGEKLYKRGDFLESQIADLDVYLLKKVGLFPDVIGRFHATWREGTKQEDLKKGKAPEQVALDEAAFWLDLASIDGTWDEVVDRVAECYMEAGLCDIAKFILYRE</sequence>
<protein>
    <submittedName>
        <fullName evidence="1">Uncharacterized protein</fullName>
    </submittedName>
</protein>
<gene>
    <name evidence="1" type="ORF">MUK42_16375</name>
</gene>
<accession>A0A9E7HGZ6</accession>
<organism evidence="1 2">
    <name type="scientific">Musa troglodytarum</name>
    <name type="common">fe'i banana</name>
    <dbReference type="NCBI Taxonomy" id="320322"/>
    <lineage>
        <taxon>Eukaryota</taxon>
        <taxon>Viridiplantae</taxon>
        <taxon>Streptophyta</taxon>
        <taxon>Embryophyta</taxon>
        <taxon>Tracheophyta</taxon>
        <taxon>Spermatophyta</taxon>
        <taxon>Magnoliopsida</taxon>
        <taxon>Liliopsida</taxon>
        <taxon>Zingiberales</taxon>
        <taxon>Musaceae</taxon>
        <taxon>Musa</taxon>
    </lineage>
</organism>
<proteinExistence type="predicted"/>
<dbReference type="Proteomes" id="UP001055439">
    <property type="component" value="Chromosome 8"/>
</dbReference>
<evidence type="ECO:0000313" key="2">
    <source>
        <dbReference type="Proteomes" id="UP001055439"/>
    </source>
</evidence>
<dbReference type="EMBL" id="CP097510">
    <property type="protein sequence ID" value="URE30973.1"/>
    <property type="molecule type" value="Genomic_DNA"/>
</dbReference>
<name>A0A9E7HGZ6_9LILI</name>
<dbReference type="OrthoDB" id="537706at2759"/>